<keyword evidence="9" id="KW-0732">Signal</keyword>
<feature type="transmembrane region" description="Helical" evidence="21">
    <location>
        <begin position="761"/>
        <end position="781"/>
    </location>
</feature>
<evidence type="ECO:0000256" key="8">
    <source>
        <dbReference type="ARBA" id="ARBA00022723"/>
    </source>
</evidence>
<keyword evidence="18" id="KW-0739">Sodium transport</keyword>
<reference evidence="23 24" key="1">
    <citation type="submission" date="2022-05" db="EMBL/GenBank/DDBJ databases">
        <authorList>
            <consortium name="Genoscope - CEA"/>
            <person name="William W."/>
        </authorList>
    </citation>
    <scope>NUCLEOTIDE SEQUENCE [LARGE SCALE GENOMIC DNA]</scope>
</reference>
<organism evidence="23 24">
    <name type="scientific">Porites lobata</name>
    <dbReference type="NCBI Taxonomy" id="104759"/>
    <lineage>
        <taxon>Eukaryota</taxon>
        <taxon>Metazoa</taxon>
        <taxon>Cnidaria</taxon>
        <taxon>Anthozoa</taxon>
        <taxon>Hexacorallia</taxon>
        <taxon>Scleractinia</taxon>
        <taxon>Fungiina</taxon>
        <taxon>Poritidae</taxon>
        <taxon>Porites</taxon>
    </lineage>
</organism>
<comment type="subcellular location">
    <subcellularLocation>
        <location evidence="1">Cell membrane</location>
        <topology evidence="1">Multi-pass membrane protein</topology>
    </subcellularLocation>
</comment>
<proteinExistence type="inferred from homology"/>
<gene>
    <name evidence="23" type="ORF">PLOB_00018806</name>
</gene>
<evidence type="ECO:0000256" key="19">
    <source>
        <dbReference type="ARBA" id="ARBA00033667"/>
    </source>
</evidence>
<comment type="caution">
    <text evidence="23">The sequence shown here is derived from an EMBL/GenBank/DDBJ whole genome shotgun (WGS) entry which is preliminary data.</text>
</comment>
<feature type="domain" description="Calx-beta" evidence="22">
    <location>
        <begin position="451"/>
        <end position="546"/>
    </location>
</feature>
<dbReference type="SUPFAM" id="SSF141072">
    <property type="entry name" value="CalX-like"/>
    <property type="match status" value="2"/>
</dbReference>
<evidence type="ECO:0000256" key="6">
    <source>
        <dbReference type="ARBA" id="ARBA00022568"/>
    </source>
</evidence>
<feature type="compositionally biased region" description="Polar residues" evidence="20">
    <location>
        <begin position="460"/>
        <end position="484"/>
    </location>
</feature>
<comment type="catalytic activity">
    <reaction evidence="19">
        <text>Ca(2+)(in) + 3 Na(+)(out) = Ca(2+)(out) + 3 Na(+)(in)</text>
        <dbReference type="Rhea" id="RHEA:69955"/>
        <dbReference type="ChEBI" id="CHEBI:29101"/>
        <dbReference type="ChEBI" id="CHEBI:29108"/>
    </reaction>
</comment>
<keyword evidence="3" id="KW-0813">Transport</keyword>
<comment type="similarity">
    <text evidence="2">Belongs to the Ca(2+):cation antiporter (CaCA) (TC 2.A.19) family. SLC8 subfamily.</text>
</comment>
<sequence length="936" mass="103284">MVYYFTNYSRGYVVEFEPPCFKSWLLLPAENLWNEGLRGFLYTVAMLYLFLGIAIIADIFMSCIEVITSKKRKVTRYDPEKQERVEIEVFVWNETVANLTLMALGSSAPEILLAVVETAQNLGNEPDATQEDKDGLGTFTIIGSASFNLLLITAICVVSVPSGTVKKIREFGVFIVTSAWSLFAYVWLLVVLKWSSPDEIELWEAFVTLSFFPLLVVTSWCQDNGWWCKRGRILSVEAPEVRVVGLAEPGSPTIMHRSMELRALEQQRFSDDDLAGSKETIRKVVNMWKGSNPDRNANKTTADVVLALKQYKQITQQPQNSASTRARFRHAALRSVTRKKQGNFTVRQEPDKDQDQQQLNLLSMSFYGSKLLTGDEKCFNFSASSYSVVKSAKKLTVEVQLSQRMPRSPAVSRKKLSLPAPYDPRTPITQENKNQLSIPESNGGPLSTPKLGRMIPSRDSAYNTGDTASQATLNSDTMGSDSAQASSIDFSVDYETRDGSARNGKDYNSLKGTLTFKPGDTKKALTITLIHHEGYTQEKDFYVLLKNPVGKAELGEPNLARITIIDDDEPGEFSFEQACYFANVVSGDVTCSIIRKKGCDGTVTLTYNTMNGTGSGGSADDLNDKKCDFEHAVEGKLVFQHGETSKELIIRVNPDCQNKNFIVLLSNLSPGAKLGKKSAAVVNITNDVDNIVERVANIMTAEDEHSLTKSWRSQFEEAIVIQGEEDEDGKQEPLSAMDFSLHFLTFFWKVLFAFVPPRNFLGGWPAFIISLLFIAGLTALVEQLGKLLGCVVGLKNSVTGITIIAIGTSLPDTFASRSAALHDIGADASIGNITGHNSVNVFLGLGLPWVISTCYHAVKKTKYIVYSGNLTFSVVIFSSFGLVCILTLVIRRWVIKGELGGSATSKCLTGLFLVFLWCSNIVLSSLMAYGMLPVTF</sequence>
<evidence type="ECO:0000256" key="2">
    <source>
        <dbReference type="ARBA" id="ARBA00007489"/>
    </source>
</evidence>
<evidence type="ECO:0000256" key="3">
    <source>
        <dbReference type="ARBA" id="ARBA00022448"/>
    </source>
</evidence>
<dbReference type="InterPro" id="IPR044880">
    <property type="entry name" value="NCX_ion-bd_dom_sf"/>
</dbReference>
<evidence type="ECO:0000256" key="20">
    <source>
        <dbReference type="SAM" id="MobiDB-lite"/>
    </source>
</evidence>
<evidence type="ECO:0000256" key="7">
    <source>
        <dbReference type="ARBA" id="ARBA00022692"/>
    </source>
</evidence>
<dbReference type="Pfam" id="PF01699">
    <property type="entry name" value="Na_Ca_ex"/>
    <property type="match status" value="2"/>
</dbReference>
<protein>
    <recommendedName>
        <fullName evidence="22">Calx-beta domain-containing protein</fullName>
    </recommendedName>
</protein>
<evidence type="ECO:0000256" key="4">
    <source>
        <dbReference type="ARBA" id="ARBA00022449"/>
    </source>
</evidence>
<dbReference type="InterPro" id="IPR004837">
    <property type="entry name" value="NaCa_Exmemb"/>
</dbReference>
<feature type="transmembrane region" description="Helical" evidence="21">
    <location>
        <begin position="136"/>
        <end position="159"/>
    </location>
</feature>
<evidence type="ECO:0000259" key="22">
    <source>
        <dbReference type="SMART" id="SM00237"/>
    </source>
</evidence>
<keyword evidence="6" id="KW-0109">Calcium transport</keyword>
<keyword evidence="24" id="KW-1185">Reference proteome</keyword>
<feature type="transmembrane region" description="Helical" evidence="21">
    <location>
        <begin position="40"/>
        <end position="68"/>
    </location>
</feature>
<name>A0ABN8NMG6_9CNID</name>
<dbReference type="PANTHER" id="PTHR11878:SF70">
    <property type="entry name" value="CALX-BETA DOMAIN-CONTAINING PROTEIN"/>
    <property type="match status" value="1"/>
</dbReference>
<evidence type="ECO:0000256" key="15">
    <source>
        <dbReference type="ARBA" id="ARBA00023065"/>
    </source>
</evidence>
<feature type="compositionally biased region" description="Polar residues" evidence="20">
    <location>
        <begin position="427"/>
        <end position="440"/>
    </location>
</feature>
<keyword evidence="11" id="KW-0106">Calcium</keyword>
<evidence type="ECO:0000256" key="1">
    <source>
        <dbReference type="ARBA" id="ARBA00004651"/>
    </source>
</evidence>
<keyword evidence="13 21" id="KW-1133">Transmembrane helix</keyword>
<dbReference type="InterPro" id="IPR004836">
    <property type="entry name" value="Na_Ca_Ex"/>
</dbReference>
<evidence type="ECO:0000256" key="14">
    <source>
        <dbReference type="ARBA" id="ARBA00023053"/>
    </source>
</evidence>
<evidence type="ECO:0000256" key="9">
    <source>
        <dbReference type="ARBA" id="ARBA00022729"/>
    </source>
</evidence>
<keyword evidence="8" id="KW-0479">Metal-binding</keyword>
<dbReference type="Proteomes" id="UP001159405">
    <property type="component" value="Unassembled WGS sequence"/>
</dbReference>
<dbReference type="EMBL" id="CALNXK010000022">
    <property type="protein sequence ID" value="CAH3109701.1"/>
    <property type="molecule type" value="Genomic_DNA"/>
</dbReference>
<evidence type="ECO:0000256" key="11">
    <source>
        <dbReference type="ARBA" id="ARBA00022837"/>
    </source>
</evidence>
<feature type="transmembrane region" description="Helical" evidence="21">
    <location>
        <begin position="171"/>
        <end position="190"/>
    </location>
</feature>
<feature type="transmembrane region" description="Helical" evidence="21">
    <location>
        <begin position="911"/>
        <end position="932"/>
    </location>
</feature>
<dbReference type="InterPro" id="IPR003644">
    <property type="entry name" value="Calx_beta"/>
</dbReference>
<evidence type="ECO:0000256" key="16">
    <source>
        <dbReference type="ARBA" id="ARBA00023136"/>
    </source>
</evidence>
<keyword evidence="15" id="KW-0406">Ion transport</keyword>
<dbReference type="Gene3D" id="2.60.40.2030">
    <property type="match status" value="2"/>
</dbReference>
<evidence type="ECO:0000256" key="10">
    <source>
        <dbReference type="ARBA" id="ARBA00022737"/>
    </source>
</evidence>
<evidence type="ECO:0000256" key="17">
    <source>
        <dbReference type="ARBA" id="ARBA00023180"/>
    </source>
</evidence>
<keyword evidence="5" id="KW-1003">Cell membrane</keyword>
<evidence type="ECO:0000256" key="21">
    <source>
        <dbReference type="SAM" id="Phobius"/>
    </source>
</evidence>
<keyword evidence="17" id="KW-0325">Glycoprotein</keyword>
<keyword evidence="14" id="KW-0915">Sodium</keyword>
<feature type="region of interest" description="Disordered" evidence="20">
    <location>
        <begin position="401"/>
        <end position="484"/>
    </location>
</feature>
<keyword evidence="4" id="KW-0050">Antiport</keyword>
<dbReference type="InterPro" id="IPR051171">
    <property type="entry name" value="CaCA"/>
</dbReference>
<evidence type="ECO:0000256" key="13">
    <source>
        <dbReference type="ARBA" id="ARBA00022989"/>
    </source>
</evidence>
<evidence type="ECO:0000313" key="23">
    <source>
        <dbReference type="EMBL" id="CAH3109701.1"/>
    </source>
</evidence>
<accession>A0ABN8NMG6</accession>
<feature type="domain" description="Calx-beta" evidence="22">
    <location>
        <begin position="560"/>
        <end position="666"/>
    </location>
</feature>
<keyword evidence="12" id="KW-0112">Calmodulin-binding</keyword>
<dbReference type="SMART" id="SM00237">
    <property type="entry name" value="Calx_beta"/>
    <property type="match status" value="2"/>
</dbReference>
<evidence type="ECO:0000256" key="12">
    <source>
        <dbReference type="ARBA" id="ARBA00022860"/>
    </source>
</evidence>
<evidence type="ECO:0000256" key="5">
    <source>
        <dbReference type="ARBA" id="ARBA00022475"/>
    </source>
</evidence>
<evidence type="ECO:0000313" key="24">
    <source>
        <dbReference type="Proteomes" id="UP001159405"/>
    </source>
</evidence>
<keyword evidence="10" id="KW-0677">Repeat</keyword>
<dbReference type="Pfam" id="PF03160">
    <property type="entry name" value="Calx-beta"/>
    <property type="match status" value="1"/>
</dbReference>
<dbReference type="InterPro" id="IPR038081">
    <property type="entry name" value="CalX-like_sf"/>
</dbReference>
<evidence type="ECO:0000256" key="18">
    <source>
        <dbReference type="ARBA" id="ARBA00023201"/>
    </source>
</evidence>
<keyword evidence="16 21" id="KW-0472">Membrane</keyword>
<dbReference type="Gene3D" id="1.20.1420.30">
    <property type="entry name" value="NCX, central ion-binding region"/>
    <property type="match status" value="2"/>
</dbReference>
<feature type="transmembrane region" description="Helical" evidence="21">
    <location>
        <begin position="870"/>
        <end position="890"/>
    </location>
</feature>
<keyword evidence="7 21" id="KW-0812">Transmembrane</keyword>
<feature type="transmembrane region" description="Helical" evidence="21">
    <location>
        <begin position="839"/>
        <end position="858"/>
    </location>
</feature>
<dbReference type="PRINTS" id="PR01259">
    <property type="entry name" value="NACAEXCHNGR"/>
</dbReference>
<dbReference type="PANTHER" id="PTHR11878">
    <property type="entry name" value="SODIUM/CALCIUM EXCHANGER"/>
    <property type="match status" value="1"/>
</dbReference>